<gene>
    <name evidence="1" type="ORF">Tco_1004758</name>
</gene>
<evidence type="ECO:0000313" key="1">
    <source>
        <dbReference type="EMBL" id="GJT61225.1"/>
    </source>
</evidence>
<protein>
    <submittedName>
        <fullName evidence="1">Uncharacterized protein</fullName>
    </submittedName>
</protein>
<organism evidence="1 2">
    <name type="scientific">Tanacetum coccineum</name>
    <dbReference type="NCBI Taxonomy" id="301880"/>
    <lineage>
        <taxon>Eukaryota</taxon>
        <taxon>Viridiplantae</taxon>
        <taxon>Streptophyta</taxon>
        <taxon>Embryophyta</taxon>
        <taxon>Tracheophyta</taxon>
        <taxon>Spermatophyta</taxon>
        <taxon>Magnoliopsida</taxon>
        <taxon>eudicotyledons</taxon>
        <taxon>Gunneridae</taxon>
        <taxon>Pentapetalae</taxon>
        <taxon>asterids</taxon>
        <taxon>campanulids</taxon>
        <taxon>Asterales</taxon>
        <taxon>Asteraceae</taxon>
        <taxon>Asteroideae</taxon>
        <taxon>Anthemideae</taxon>
        <taxon>Anthemidinae</taxon>
        <taxon>Tanacetum</taxon>
    </lineage>
</organism>
<sequence>MRLNDDGKVVPAMDLLVPWVIRSSMFPYNHMTSFTSHEYASMAKWVGELIGGSQREERLDYLDNCLDELKLSKESL</sequence>
<dbReference type="Proteomes" id="UP001151760">
    <property type="component" value="Unassembled WGS sequence"/>
</dbReference>
<accession>A0ABQ5FCY8</accession>
<evidence type="ECO:0000313" key="2">
    <source>
        <dbReference type="Proteomes" id="UP001151760"/>
    </source>
</evidence>
<proteinExistence type="predicted"/>
<name>A0ABQ5FCY8_9ASTR</name>
<keyword evidence="2" id="KW-1185">Reference proteome</keyword>
<reference evidence="1" key="2">
    <citation type="submission" date="2022-01" db="EMBL/GenBank/DDBJ databases">
        <authorList>
            <person name="Yamashiro T."/>
            <person name="Shiraishi A."/>
            <person name="Satake H."/>
            <person name="Nakayama K."/>
        </authorList>
    </citation>
    <scope>NUCLEOTIDE SEQUENCE</scope>
</reference>
<comment type="caution">
    <text evidence="1">The sequence shown here is derived from an EMBL/GenBank/DDBJ whole genome shotgun (WGS) entry which is preliminary data.</text>
</comment>
<dbReference type="EMBL" id="BQNB010017269">
    <property type="protein sequence ID" value="GJT61225.1"/>
    <property type="molecule type" value="Genomic_DNA"/>
</dbReference>
<reference evidence="1" key="1">
    <citation type="journal article" date="2022" name="Int. J. Mol. Sci.">
        <title>Draft Genome of Tanacetum Coccineum: Genomic Comparison of Closely Related Tanacetum-Family Plants.</title>
        <authorList>
            <person name="Yamashiro T."/>
            <person name="Shiraishi A."/>
            <person name="Nakayama K."/>
            <person name="Satake H."/>
        </authorList>
    </citation>
    <scope>NUCLEOTIDE SEQUENCE</scope>
</reference>